<gene>
    <name evidence="1" type="ORF">EYF80_014761</name>
</gene>
<evidence type="ECO:0000313" key="1">
    <source>
        <dbReference type="EMBL" id="TNN75015.1"/>
    </source>
</evidence>
<sequence>MPHRSIGELQQEMLLPGIVVPKEQAGHPNCIRSLPLDGGGLLHVSQHIRHQCVLQPFPHAVHQLLLFPTHTHTTGSGYSWQLQLRSNSR</sequence>
<dbReference type="Proteomes" id="UP000314294">
    <property type="component" value="Unassembled WGS sequence"/>
</dbReference>
<evidence type="ECO:0000313" key="2">
    <source>
        <dbReference type="Proteomes" id="UP000314294"/>
    </source>
</evidence>
<proteinExistence type="predicted"/>
<protein>
    <submittedName>
        <fullName evidence="1">Uncharacterized protein</fullName>
    </submittedName>
</protein>
<organism evidence="1 2">
    <name type="scientific">Liparis tanakae</name>
    <name type="common">Tanaka's snailfish</name>
    <dbReference type="NCBI Taxonomy" id="230148"/>
    <lineage>
        <taxon>Eukaryota</taxon>
        <taxon>Metazoa</taxon>
        <taxon>Chordata</taxon>
        <taxon>Craniata</taxon>
        <taxon>Vertebrata</taxon>
        <taxon>Euteleostomi</taxon>
        <taxon>Actinopterygii</taxon>
        <taxon>Neopterygii</taxon>
        <taxon>Teleostei</taxon>
        <taxon>Neoteleostei</taxon>
        <taxon>Acanthomorphata</taxon>
        <taxon>Eupercaria</taxon>
        <taxon>Perciformes</taxon>
        <taxon>Cottioidei</taxon>
        <taxon>Cottales</taxon>
        <taxon>Liparidae</taxon>
        <taxon>Liparis</taxon>
    </lineage>
</organism>
<name>A0A4Z2IC35_9TELE</name>
<dbReference type="AlphaFoldDB" id="A0A4Z2IC35"/>
<dbReference type="EMBL" id="SRLO01000108">
    <property type="protein sequence ID" value="TNN75015.1"/>
    <property type="molecule type" value="Genomic_DNA"/>
</dbReference>
<reference evidence="1 2" key="1">
    <citation type="submission" date="2019-03" db="EMBL/GenBank/DDBJ databases">
        <title>First draft genome of Liparis tanakae, snailfish: a comprehensive survey of snailfish specific genes.</title>
        <authorList>
            <person name="Kim W."/>
            <person name="Song I."/>
            <person name="Jeong J.-H."/>
            <person name="Kim D."/>
            <person name="Kim S."/>
            <person name="Ryu S."/>
            <person name="Song J.Y."/>
            <person name="Lee S.K."/>
        </authorList>
    </citation>
    <scope>NUCLEOTIDE SEQUENCE [LARGE SCALE GENOMIC DNA]</scope>
    <source>
        <tissue evidence="1">Muscle</tissue>
    </source>
</reference>
<accession>A0A4Z2IC35</accession>
<comment type="caution">
    <text evidence="1">The sequence shown here is derived from an EMBL/GenBank/DDBJ whole genome shotgun (WGS) entry which is preliminary data.</text>
</comment>
<keyword evidence="2" id="KW-1185">Reference proteome</keyword>